<feature type="region of interest" description="Disordered" evidence="1">
    <location>
        <begin position="1"/>
        <end position="28"/>
    </location>
</feature>
<protein>
    <submittedName>
        <fullName evidence="2">Uncharacterized protein</fullName>
    </submittedName>
</protein>
<reference evidence="3" key="2">
    <citation type="journal article" date="2017" name="Nat. Plants">
        <title>The Aegilops tauschii genome reveals multiple impacts of transposons.</title>
        <authorList>
            <person name="Zhao G."/>
            <person name="Zou C."/>
            <person name="Li K."/>
            <person name="Wang K."/>
            <person name="Li T."/>
            <person name="Gao L."/>
            <person name="Zhang X."/>
            <person name="Wang H."/>
            <person name="Yang Z."/>
            <person name="Liu X."/>
            <person name="Jiang W."/>
            <person name="Mao L."/>
            <person name="Kong X."/>
            <person name="Jiao Y."/>
            <person name="Jia J."/>
        </authorList>
    </citation>
    <scope>NUCLEOTIDE SEQUENCE [LARGE SCALE GENOMIC DNA]</scope>
    <source>
        <strain evidence="3">cv. AL8/78</strain>
    </source>
</reference>
<evidence type="ECO:0000313" key="3">
    <source>
        <dbReference type="Proteomes" id="UP000015105"/>
    </source>
</evidence>
<feature type="compositionally biased region" description="Basic residues" evidence="1">
    <location>
        <begin position="1"/>
        <end position="11"/>
    </location>
</feature>
<reference evidence="3" key="1">
    <citation type="journal article" date="2014" name="Science">
        <title>Ancient hybridizations among the ancestral genomes of bread wheat.</title>
        <authorList>
            <consortium name="International Wheat Genome Sequencing Consortium,"/>
            <person name="Marcussen T."/>
            <person name="Sandve S.R."/>
            <person name="Heier L."/>
            <person name="Spannagl M."/>
            <person name="Pfeifer M."/>
            <person name="Jakobsen K.S."/>
            <person name="Wulff B.B."/>
            <person name="Steuernagel B."/>
            <person name="Mayer K.F."/>
            <person name="Olsen O.A."/>
        </authorList>
    </citation>
    <scope>NUCLEOTIDE SEQUENCE [LARGE SCALE GENOMIC DNA]</scope>
    <source>
        <strain evidence="3">cv. AL8/78</strain>
    </source>
</reference>
<keyword evidence="3" id="KW-1185">Reference proteome</keyword>
<accession>A0A453RPV1</accession>
<dbReference type="Gramene" id="AET7Gv20654900.1">
    <property type="protein sequence ID" value="AET7Gv20654900.1"/>
    <property type="gene ID" value="AET7Gv20654900"/>
</dbReference>
<reference evidence="2" key="4">
    <citation type="submission" date="2019-03" db="UniProtKB">
        <authorList>
            <consortium name="EnsemblPlants"/>
        </authorList>
    </citation>
    <scope>IDENTIFICATION</scope>
</reference>
<proteinExistence type="predicted"/>
<dbReference type="EnsemblPlants" id="AET7Gv20654900.1">
    <property type="protein sequence ID" value="AET7Gv20654900.1"/>
    <property type="gene ID" value="AET7Gv20654900"/>
</dbReference>
<dbReference type="Proteomes" id="UP000015105">
    <property type="component" value="Chromosome 7D"/>
</dbReference>
<organism evidence="2 3">
    <name type="scientific">Aegilops tauschii subsp. strangulata</name>
    <name type="common">Goatgrass</name>
    <dbReference type="NCBI Taxonomy" id="200361"/>
    <lineage>
        <taxon>Eukaryota</taxon>
        <taxon>Viridiplantae</taxon>
        <taxon>Streptophyta</taxon>
        <taxon>Embryophyta</taxon>
        <taxon>Tracheophyta</taxon>
        <taxon>Spermatophyta</taxon>
        <taxon>Magnoliopsida</taxon>
        <taxon>Liliopsida</taxon>
        <taxon>Poales</taxon>
        <taxon>Poaceae</taxon>
        <taxon>BOP clade</taxon>
        <taxon>Pooideae</taxon>
        <taxon>Triticodae</taxon>
        <taxon>Triticeae</taxon>
        <taxon>Triticinae</taxon>
        <taxon>Aegilops</taxon>
    </lineage>
</organism>
<evidence type="ECO:0000313" key="2">
    <source>
        <dbReference type="EnsemblPlants" id="AET7Gv20654900.1"/>
    </source>
</evidence>
<reference evidence="2" key="5">
    <citation type="journal article" date="2021" name="G3 (Bethesda)">
        <title>Aegilops tauschii genome assembly Aet v5.0 features greater sequence contiguity and improved annotation.</title>
        <authorList>
            <person name="Wang L."/>
            <person name="Zhu T."/>
            <person name="Rodriguez J.C."/>
            <person name="Deal K.R."/>
            <person name="Dubcovsky J."/>
            <person name="McGuire P.E."/>
            <person name="Lux T."/>
            <person name="Spannagl M."/>
            <person name="Mayer K.F.X."/>
            <person name="Baldrich P."/>
            <person name="Meyers B.C."/>
            <person name="Huo N."/>
            <person name="Gu Y.Q."/>
            <person name="Zhou H."/>
            <person name="Devos K.M."/>
            <person name="Bennetzen J.L."/>
            <person name="Unver T."/>
            <person name="Budak H."/>
            <person name="Gulick P.J."/>
            <person name="Galiba G."/>
            <person name="Kalapos B."/>
            <person name="Nelson D.R."/>
            <person name="Li P."/>
            <person name="You F.M."/>
            <person name="Luo M.C."/>
            <person name="Dvorak J."/>
        </authorList>
    </citation>
    <scope>NUCLEOTIDE SEQUENCE [LARGE SCALE GENOMIC DNA]</scope>
    <source>
        <strain evidence="2">cv. AL8/78</strain>
    </source>
</reference>
<sequence>RLLRRARRDRVRRAAGEGSRRRHGGARARGDRRKVFALADEKEVAVHGGKVLRCVEFPTSSATALRLTVTEGTEKEVAEIVEPDGALRVLGCGGCYEAVAGTREHVVDVQGDEEAFVLLVSVREEDARIVQVQRLN</sequence>
<dbReference type="AlphaFoldDB" id="A0A453RPV1"/>
<name>A0A453RPV1_AEGTS</name>
<evidence type="ECO:0000256" key="1">
    <source>
        <dbReference type="SAM" id="MobiDB-lite"/>
    </source>
</evidence>
<reference evidence="2" key="3">
    <citation type="journal article" date="2017" name="Nature">
        <title>Genome sequence of the progenitor of the wheat D genome Aegilops tauschii.</title>
        <authorList>
            <person name="Luo M.C."/>
            <person name="Gu Y.Q."/>
            <person name="Puiu D."/>
            <person name="Wang H."/>
            <person name="Twardziok S.O."/>
            <person name="Deal K.R."/>
            <person name="Huo N."/>
            <person name="Zhu T."/>
            <person name="Wang L."/>
            <person name="Wang Y."/>
            <person name="McGuire P.E."/>
            <person name="Liu S."/>
            <person name="Long H."/>
            <person name="Ramasamy R.K."/>
            <person name="Rodriguez J.C."/>
            <person name="Van S.L."/>
            <person name="Yuan L."/>
            <person name="Wang Z."/>
            <person name="Xia Z."/>
            <person name="Xiao L."/>
            <person name="Anderson O.D."/>
            <person name="Ouyang S."/>
            <person name="Liang Y."/>
            <person name="Zimin A.V."/>
            <person name="Pertea G."/>
            <person name="Qi P."/>
            <person name="Bennetzen J.L."/>
            <person name="Dai X."/>
            <person name="Dawson M.W."/>
            <person name="Muller H.G."/>
            <person name="Kugler K."/>
            <person name="Rivarola-Duarte L."/>
            <person name="Spannagl M."/>
            <person name="Mayer K.F.X."/>
            <person name="Lu F.H."/>
            <person name="Bevan M.W."/>
            <person name="Leroy P."/>
            <person name="Li P."/>
            <person name="You F.M."/>
            <person name="Sun Q."/>
            <person name="Liu Z."/>
            <person name="Lyons E."/>
            <person name="Wicker T."/>
            <person name="Salzberg S.L."/>
            <person name="Devos K.M."/>
            <person name="Dvorak J."/>
        </authorList>
    </citation>
    <scope>NUCLEOTIDE SEQUENCE [LARGE SCALE GENOMIC DNA]</scope>
    <source>
        <strain evidence="2">cv. AL8/78</strain>
    </source>
</reference>